<proteinExistence type="inferred from homology"/>
<evidence type="ECO:0000256" key="5">
    <source>
        <dbReference type="ARBA" id="ARBA00022847"/>
    </source>
</evidence>
<evidence type="ECO:0000313" key="11">
    <source>
        <dbReference type="Proteomes" id="UP000887013"/>
    </source>
</evidence>
<dbReference type="GO" id="GO:0015293">
    <property type="term" value="F:symporter activity"/>
    <property type="evidence" value="ECO:0007669"/>
    <property type="project" value="UniProtKB-KW"/>
</dbReference>
<protein>
    <submittedName>
        <fullName evidence="10">Sodium-dependent dopamine transporter</fullName>
    </submittedName>
</protein>
<evidence type="ECO:0000256" key="2">
    <source>
        <dbReference type="ARBA" id="ARBA00006459"/>
    </source>
</evidence>
<keyword evidence="6" id="KW-1133">Transmembrane helix</keyword>
<dbReference type="SUPFAM" id="SSF161070">
    <property type="entry name" value="SNF-like"/>
    <property type="match status" value="1"/>
</dbReference>
<dbReference type="InterPro" id="IPR037272">
    <property type="entry name" value="SNS_sf"/>
</dbReference>
<dbReference type="PANTHER" id="PTHR11616">
    <property type="entry name" value="SODIUM/CHLORIDE DEPENDENT TRANSPORTER"/>
    <property type="match status" value="1"/>
</dbReference>
<dbReference type="OrthoDB" id="6581954at2759"/>
<evidence type="ECO:0000256" key="9">
    <source>
        <dbReference type="SAM" id="MobiDB-lite"/>
    </source>
</evidence>
<feature type="compositionally biased region" description="Basic and acidic residues" evidence="9">
    <location>
        <begin position="55"/>
        <end position="65"/>
    </location>
</feature>
<evidence type="ECO:0000256" key="4">
    <source>
        <dbReference type="ARBA" id="ARBA00022692"/>
    </source>
</evidence>
<evidence type="ECO:0000256" key="1">
    <source>
        <dbReference type="ARBA" id="ARBA00004141"/>
    </source>
</evidence>
<feature type="binding site" evidence="8">
    <location>
        <position position="90"/>
    </location>
    <ligand>
        <name>Na(+)</name>
        <dbReference type="ChEBI" id="CHEBI:29101"/>
        <label>1</label>
    </ligand>
</feature>
<keyword evidence="8" id="KW-0479">Metal-binding</keyword>
<dbReference type="PROSITE" id="PS50267">
    <property type="entry name" value="NA_NEUROTRAN_SYMP_3"/>
    <property type="match status" value="1"/>
</dbReference>
<evidence type="ECO:0000256" key="3">
    <source>
        <dbReference type="ARBA" id="ARBA00022448"/>
    </source>
</evidence>
<evidence type="ECO:0000256" key="8">
    <source>
        <dbReference type="PIRSR" id="PIRSR600175-1"/>
    </source>
</evidence>
<feature type="region of interest" description="Disordered" evidence="9">
    <location>
        <begin position="45"/>
        <end position="65"/>
    </location>
</feature>
<dbReference type="AlphaFoldDB" id="A0A8X6PA10"/>
<dbReference type="GO" id="GO:0006865">
    <property type="term" value="P:amino acid transport"/>
    <property type="evidence" value="ECO:0007669"/>
    <property type="project" value="TreeGrafter"/>
</dbReference>
<keyword evidence="4" id="KW-0812">Transmembrane</keyword>
<dbReference type="GO" id="GO:0035725">
    <property type="term" value="P:sodium ion transmembrane transport"/>
    <property type="evidence" value="ECO:0007669"/>
    <property type="project" value="TreeGrafter"/>
</dbReference>
<dbReference type="Pfam" id="PF00209">
    <property type="entry name" value="SNF"/>
    <property type="match status" value="1"/>
</dbReference>
<keyword evidence="3" id="KW-0813">Transport</keyword>
<dbReference type="GO" id="GO:0046872">
    <property type="term" value="F:metal ion binding"/>
    <property type="evidence" value="ECO:0007669"/>
    <property type="project" value="UniProtKB-KW"/>
</dbReference>
<dbReference type="InterPro" id="IPR000175">
    <property type="entry name" value="Na/ntran_symport"/>
</dbReference>
<feature type="binding site" evidence="8">
    <location>
        <position position="85"/>
    </location>
    <ligand>
        <name>Na(+)</name>
        <dbReference type="ChEBI" id="CHEBI:29101"/>
        <label>1</label>
    </ligand>
</feature>
<keyword evidence="5" id="KW-0769">Symport</keyword>
<comment type="similarity">
    <text evidence="2">Belongs to the sodium:neurotransmitter symporter (SNF) (TC 2.A.22) family.</text>
</comment>
<feature type="binding site" evidence="8">
    <location>
        <position position="83"/>
    </location>
    <ligand>
        <name>Na(+)</name>
        <dbReference type="ChEBI" id="CHEBI:29101"/>
        <label>1</label>
    </ligand>
</feature>
<evidence type="ECO:0000256" key="6">
    <source>
        <dbReference type="ARBA" id="ARBA00022989"/>
    </source>
</evidence>
<organism evidence="10 11">
    <name type="scientific">Nephila pilipes</name>
    <name type="common">Giant wood spider</name>
    <name type="synonym">Nephila maculata</name>
    <dbReference type="NCBI Taxonomy" id="299642"/>
    <lineage>
        <taxon>Eukaryota</taxon>
        <taxon>Metazoa</taxon>
        <taxon>Ecdysozoa</taxon>
        <taxon>Arthropoda</taxon>
        <taxon>Chelicerata</taxon>
        <taxon>Arachnida</taxon>
        <taxon>Araneae</taxon>
        <taxon>Araneomorphae</taxon>
        <taxon>Entelegynae</taxon>
        <taxon>Araneoidea</taxon>
        <taxon>Nephilidae</taxon>
        <taxon>Nephila</taxon>
    </lineage>
</organism>
<keyword evidence="7" id="KW-0472">Membrane</keyword>
<name>A0A8X6PA10_NEPPI</name>
<feature type="binding site" evidence="8">
    <location>
        <position position="86"/>
    </location>
    <ligand>
        <name>Na(+)</name>
        <dbReference type="ChEBI" id="CHEBI:29101"/>
        <label>1</label>
    </ligand>
</feature>
<dbReference type="Proteomes" id="UP000887013">
    <property type="component" value="Unassembled WGS sequence"/>
</dbReference>
<gene>
    <name evidence="10" type="primary">NCL1_38709</name>
    <name evidence="10" type="ORF">NPIL_127431</name>
</gene>
<evidence type="ECO:0000313" key="10">
    <source>
        <dbReference type="EMBL" id="GFT55413.1"/>
    </source>
</evidence>
<keyword evidence="11" id="KW-1185">Reference proteome</keyword>
<sequence>MYFSSWSNKVHHHVSMCVLRLLRPPVINKLGALLHQTCRAPRAEREGPSAVVETKPSKPKVEENAVGRETWGSKAEFLLSCIGLAVGIGNVWRFPYLAYQNGGGKTFFVCTFWGMLLFF</sequence>
<evidence type="ECO:0000256" key="7">
    <source>
        <dbReference type="ARBA" id="ARBA00023136"/>
    </source>
</evidence>
<comment type="caution">
    <text evidence="10">The sequence shown here is derived from an EMBL/GenBank/DDBJ whole genome shotgun (WGS) entry which is preliminary data.</text>
</comment>
<reference evidence="10" key="1">
    <citation type="submission" date="2020-08" db="EMBL/GenBank/DDBJ databases">
        <title>Multicomponent nature underlies the extraordinary mechanical properties of spider dragline silk.</title>
        <authorList>
            <person name="Kono N."/>
            <person name="Nakamura H."/>
            <person name="Mori M."/>
            <person name="Yoshida Y."/>
            <person name="Ohtoshi R."/>
            <person name="Malay A.D."/>
            <person name="Moran D.A.P."/>
            <person name="Tomita M."/>
            <person name="Numata K."/>
            <person name="Arakawa K."/>
        </authorList>
    </citation>
    <scope>NUCLEOTIDE SEQUENCE</scope>
</reference>
<keyword evidence="8" id="KW-0915">Sodium</keyword>
<dbReference type="PANTHER" id="PTHR11616:SF240">
    <property type="entry name" value="BLOATED TUBULES, ISOFORM B-RELATED"/>
    <property type="match status" value="1"/>
</dbReference>
<accession>A0A8X6PA10</accession>
<dbReference type="EMBL" id="BMAW01066541">
    <property type="protein sequence ID" value="GFT55413.1"/>
    <property type="molecule type" value="Genomic_DNA"/>
</dbReference>
<comment type="subcellular location">
    <subcellularLocation>
        <location evidence="1">Membrane</location>
        <topology evidence="1">Multi-pass membrane protein</topology>
    </subcellularLocation>
</comment>
<dbReference type="GO" id="GO:0005886">
    <property type="term" value="C:plasma membrane"/>
    <property type="evidence" value="ECO:0007669"/>
    <property type="project" value="TreeGrafter"/>
</dbReference>